<accession>A0A841EKN8</accession>
<organism evidence="1 2">
    <name type="scientific">Arcicella rosea</name>
    <dbReference type="NCBI Taxonomy" id="502909"/>
    <lineage>
        <taxon>Bacteria</taxon>
        <taxon>Pseudomonadati</taxon>
        <taxon>Bacteroidota</taxon>
        <taxon>Cytophagia</taxon>
        <taxon>Cytophagales</taxon>
        <taxon>Flectobacillaceae</taxon>
        <taxon>Arcicella</taxon>
    </lineage>
</organism>
<dbReference type="Proteomes" id="UP000524404">
    <property type="component" value="Unassembled WGS sequence"/>
</dbReference>
<gene>
    <name evidence="1" type="ORF">HNP25_000628</name>
</gene>
<evidence type="ECO:0000313" key="2">
    <source>
        <dbReference type="Proteomes" id="UP000524404"/>
    </source>
</evidence>
<keyword evidence="2" id="KW-1185">Reference proteome</keyword>
<reference evidence="1 2" key="1">
    <citation type="submission" date="2020-08" db="EMBL/GenBank/DDBJ databases">
        <title>Functional genomics of gut bacteria from endangered species of beetles.</title>
        <authorList>
            <person name="Carlos-Shanley C."/>
        </authorList>
    </citation>
    <scope>NUCLEOTIDE SEQUENCE [LARGE SCALE GENOMIC DNA]</scope>
    <source>
        <strain evidence="1 2">S00070</strain>
    </source>
</reference>
<dbReference type="AlphaFoldDB" id="A0A841EKN8"/>
<name>A0A841EKN8_9BACT</name>
<protein>
    <submittedName>
        <fullName evidence="1">Uncharacterized protein</fullName>
    </submittedName>
</protein>
<evidence type="ECO:0000313" key="1">
    <source>
        <dbReference type="EMBL" id="MBB6001979.1"/>
    </source>
</evidence>
<proteinExistence type="predicted"/>
<sequence length="201" mass="23926">MKEQFINDLTDRFPEHSFTKTSSKKTPLYIYEVSGLSNLEHTIKFTIMTESEPQERNLKVINMLNQNPITHICIDGDFINYGQEKYDYNSTNKKDGRPDCIVFDEKTFLFVELKLNQEDTSFDKEKSKWNRFFDGVTQIENFVSFLRDNNFEIKDYFPNINAILCMRFEPKFSSNTARNREKYARSLKLGFEIKALNYFEF</sequence>
<dbReference type="RefSeq" id="WP_184130117.1">
    <property type="nucleotide sequence ID" value="NZ_JACHKT010000003.1"/>
</dbReference>
<comment type="caution">
    <text evidence="1">The sequence shown here is derived from an EMBL/GenBank/DDBJ whole genome shotgun (WGS) entry which is preliminary data.</text>
</comment>
<dbReference type="EMBL" id="JACHKT010000003">
    <property type="protein sequence ID" value="MBB6001979.1"/>
    <property type="molecule type" value="Genomic_DNA"/>
</dbReference>